<dbReference type="InterPro" id="IPR050555">
    <property type="entry name" value="Bact_Solute-Bind_Prot2"/>
</dbReference>
<dbReference type="AlphaFoldDB" id="A0A0A5ID06"/>
<name>A0A0A5ID06_9BACI</name>
<evidence type="ECO:0000256" key="2">
    <source>
        <dbReference type="ARBA" id="ARBA00007639"/>
    </source>
</evidence>
<accession>A0A0A5ID06</accession>
<dbReference type="eggNOG" id="COG1879">
    <property type="taxonomic scope" value="Bacteria"/>
</dbReference>
<comment type="similarity">
    <text evidence="2">Belongs to the bacterial solute-binding protein 2 family.</text>
</comment>
<dbReference type="STRING" id="1385510.GCA_000425205_00370"/>
<dbReference type="Proteomes" id="UP000030528">
    <property type="component" value="Unassembled WGS sequence"/>
</dbReference>
<dbReference type="InterPro" id="IPR028082">
    <property type="entry name" value="Peripla_BP_I"/>
</dbReference>
<protein>
    <submittedName>
        <fullName evidence="4">Sugar ABC transporter substrate-binding protein</fullName>
    </submittedName>
</protein>
<gene>
    <name evidence="4" type="ORF">N781_00540</name>
</gene>
<organism evidence="4 5">
    <name type="scientific">Pontibacillus halophilus JSM 076056 = DSM 19796</name>
    <dbReference type="NCBI Taxonomy" id="1385510"/>
    <lineage>
        <taxon>Bacteria</taxon>
        <taxon>Bacillati</taxon>
        <taxon>Bacillota</taxon>
        <taxon>Bacilli</taxon>
        <taxon>Bacillales</taxon>
        <taxon>Bacillaceae</taxon>
        <taxon>Pontibacillus</taxon>
    </lineage>
</organism>
<sequence length="325" mass="36381">MRKLFTLALSLIGCVLFYYTFQAVTDVFYNDWDLPAATEQSSNKPRVVLILNEVDHPFWGQVVNGAWKQAAVSEVSLEVSGSFSNDPDDFLRNIEIAIYSKVDGIIVQGNANEKFESLTKLKAASYGIPIITVAHDVPKEDSLRKTYVGSNQVKAGEQLARQLIHDMGSSGEVILMVGDTSDYVQQQRLEGIENYLASHSSITVNSQSVGNERQGEVITVSNLLNQYPHSKAFVAVNGTYTKELVDEIETRTNVEPYFIYTFDEEREASSLLKEEKIDGVVKQSPEAMGKRSVELMKNWIEKENVPLSIEGYYTETKLVKELTAE</sequence>
<comment type="subcellular location">
    <subcellularLocation>
        <location evidence="1">Cell envelope</location>
    </subcellularLocation>
</comment>
<reference evidence="4 5" key="1">
    <citation type="submission" date="2013-08" db="EMBL/GenBank/DDBJ databases">
        <authorList>
            <person name="Huang J."/>
            <person name="Wang G."/>
        </authorList>
    </citation>
    <scope>NUCLEOTIDE SEQUENCE [LARGE SCALE GENOMIC DNA]</scope>
    <source>
        <strain evidence="4 5">JSM 076056</strain>
    </source>
</reference>
<dbReference type="PANTHER" id="PTHR30036:SF7">
    <property type="entry name" value="ABC TRANSPORTER PERIPLASMIC-BINDING PROTEIN YPHF"/>
    <property type="match status" value="1"/>
</dbReference>
<dbReference type="GO" id="GO:0030288">
    <property type="term" value="C:outer membrane-bounded periplasmic space"/>
    <property type="evidence" value="ECO:0007669"/>
    <property type="project" value="TreeGrafter"/>
</dbReference>
<evidence type="ECO:0000313" key="5">
    <source>
        <dbReference type="Proteomes" id="UP000030528"/>
    </source>
</evidence>
<evidence type="ECO:0000313" key="4">
    <source>
        <dbReference type="EMBL" id="KGX93727.1"/>
    </source>
</evidence>
<dbReference type="InterPro" id="IPR025997">
    <property type="entry name" value="SBP_2_dom"/>
</dbReference>
<evidence type="ECO:0000256" key="1">
    <source>
        <dbReference type="ARBA" id="ARBA00004196"/>
    </source>
</evidence>
<dbReference type="PANTHER" id="PTHR30036">
    <property type="entry name" value="D-XYLOSE-BINDING PERIPLASMIC PROTEIN"/>
    <property type="match status" value="1"/>
</dbReference>
<proteinExistence type="inferred from homology"/>
<comment type="caution">
    <text evidence="4">The sequence shown here is derived from an EMBL/GenBank/DDBJ whole genome shotgun (WGS) entry which is preliminary data.</text>
</comment>
<dbReference type="GO" id="GO:0030246">
    <property type="term" value="F:carbohydrate binding"/>
    <property type="evidence" value="ECO:0007669"/>
    <property type="project" value="TreeGrafter"/>
</dbReference>
<feature type="domain" description="Periplasmic binding protein" evidence="3">
    <location>
        <begin position="47"/>
        <end position="302"/>
    </location>
</feature>
<dbReference type="SUPFAM" id="SSF53822">
    <property type="entry name" value="Periplasmic binding protein-like I"/>
    <property type="match status" value="1"/>
</dbReference>
<dbReference type="EMBL" id="AVPE01000001">
    <property type="protein sequence ID" value="KGX93727.1"/>
    <property type="molecule type" value="Genomic_DNA"/>
</dbReference>
<dbReference type="OrthoDB" id="6196975at2"/>
<evidence type="ECO:0000259" key="3">
    <source>
        <dbReference type="Pfam" id="PF13407"/>
    </source>
</evidence>
<keyword evidence="5" id="KW-1185">Reference proteome</keyword>
<dbReference type="Gene3D" id="3.40.50.2300">
    <property type="match status" value="2"/>
</dbReference>
<dbReference type="RefSeq" id="WP_026799176.1">
    <property type="nucleotide sequence ID" value="NZ_AULI01000001.1"/>
</dbReference>
<dbReference type="Pfam" id="PF13407">
    <property type="entry name" value="Peripla_BP_4"/>
    <property type="match status" value="1"/>
</dbReference>